<evidence type="ECO:0000313" key="17">
    <source>
        <dbReference type="EMBL" id="BCU83126.1"/>
    </source>
</evidence>
<evidence type="ECO:0000256" key="7">
    <source>
        <dbReference type="ARBA" id="ARBA00008299"/>
    </source>
</evidence>
<dbReference type="EC" id="3.5.4.19" evidence="15"/>
<keyword evidence="13 15" id="KW-0368">Histidine biosynthesis</keyword>
<keyword evidence="8 15" id="KW-0963">Cytoplasm</keyword>
<dbReference type="AlphaFoldDB" id="A0A8D5UGG5"/>
<dbReference type="GO" id="GO:0000105">
    <property type="term" value="P:L-histidine biosynthetic process"/>
    <property type="evidence" value="ECO:0007669"/>
    <property type="project" value="UniProtKB-UniRule"/>
</dbReference>
<comment type="catalytic activity">
    <reaction evidence="1 15">
        <text>1-(5-phospho-beta-D-ribosyl)-5'-AMP + H2O = 1-(5-phospho-beta-D-ribosyl)-5-[(5-phospho-beta-D-ribosylamino)methylideneamino]imidazole-4-carboxamide</text>
        <dbReference type="Rhea" id="RHEA:20049"/>
        <dbReference type="ChEBI" id="CHEBI:15377"/>
        <dbReference type="ChEBI" id="CHEBI:58435"/>
        <dbReference type="ChEBI" id="CHEBI:59457"/>
        <dbReference type="EC" id="3.5.4.19"/>
    </reaction>
</comment>
<comment type="subcellular location">
    <subcellularLocation>
        <location evidence="3 15">Cytoplasm</location>
    </subcellularLocation>
</comment>
<dbReference type="EC" id="3.6.1.31" evidence="15"/>
<dbReference type="SUPFAM" id="SSF141734">
    <property type="entry name" value="HisI-like"/>
    <property type="match status" value="1"/>
</dbReference>
<dbReference type="InterPro" id="IPR038019">
    <property type="entry name" value="PRib_AMP_CycHydrolase_sf"/>
</dbReference>
<feature type="region of interest" description="Phosphoribosyl-AMP cyclohydrolase" evidence="15">
    <location>
        <begin position="1"/>
        <end position="121"/>
    </location>
</feature>
<dbReference type="InterPro" id="IPR008179">
    <property type="entry name" value="HisE"/>
</dbReference>
<dbReference type="GO" id="GO:0004635">
    <property type="term" value="F:phosphoribosyl-AMP cyclohydrolase activity"/>
    <property type="evidence" value="ECO:0007669"/>
    <property type="project" value="UniProtKB-UniRule"/>
</dbReference>
<organism evidence="17 18">
    <name type="scientific">Polycladomyces abyssicola</name>
    <dbReference type="NCBI Taxonomy" id="1125966"/>
    <lineage>
        <taxon>Bacteria</taxon>
        <taxon>Bacillati</taxon>
        <taxon>Bacillota</taxon>
        <taxon>Bacilli</taxon>
        <taxon>Bacillales</taxon>
        <taxon>Thermoactinomycetaceae</taxon>
        <taxon>Polycladomyces</taxon>
    </lineage>
</organism>
<evidence type="ECO:0000256" key="14">
    <source>
        <dbReference type="ARBA" id="ARBA00023268"/>
    </source>
</evidence>
<evidence type="ECO:0000256" key="9">
    <source>
        <dbReference type="ARBA" id="ARBA00022605"/>
    </source>
</evidence>
<keyword evidence="9 15" id="KW-0028">Amino-acid biosynthesis</keyword>
<dbReference type="GO" id="GO:0004636">
    <property type="term" value="F:phosphoribosyl-ATP diphosphatase activity"/>
    <property type="evidence" value="ECO:0007669"/>
    <property type="project" value="UniProtKB-UniRule"/>
</dbReference>
<comment type="pathway">
    <text evidence="5 15">Amino-acid biosynthesis; L-histidine biosynthesis; L-histidine from 5-phospho-alpha-D-ribose 1-diphosphate: step 2/9.</text>
</comment>
<dbReference type="CDD" id="cd11534">
    <property type="entry name" value="NTP-PPase_HisIE_like"/>
    <property type="match status" value="1"/>
</dbReference>
<evidence type="ECO:0000256" key="5">
    <source>
        <dbReference type="ARBA" id="ARBA00005204"/>
    </source>
</evidence>
<keyword evidence="10 15" id="KW-0547">Nucleotide-binding</keyword>
<dbReference type="HAMAP" id="MF_01021">
    <property type="entry name" value="HisI"/>
    <property type="match status" value="1"/>
</dbReference>
<feature type="region of interest" description="Phosphoribosyl-ATP pyrophosphohydrolase" evidence="15">
    <location>
        <begin position="122"/>
        <end position="214"/>
    </location>
</feature>
<dbReference type="Gene3D" id="1.10.287.1080">
    <property type="entry name" value="MazG-like"/>
    <property type="match status" value="1"/>
</dbReference>
<dbReference type="NCBIfam" id="NF002747">
    <property type="entry name" value="PRK02759.1"/>
    <property type="match status" value="1"/>
</dbReference>
<dbReference type="Pfam" id="PF01502">
    <property type="entry name" value="PRA-CH"/>
    <property type="match status" value="1"/>
</dbReference>
<feature type="domain" description="Phosphoribosyl-AMP cyclohydrolase" evidence="16">
    <location>
        <begin position="33"/>
        <end position="104"/>
    </location>
</feature>
<comment type="pathway">
    <text evidence="4 15">Amino-acid biosynthesis; L-histidine biosynthesis; L-histidine from 5-phospho-alpha-D-ribose 1-diphosphate: step 3/9.</text>
</comment>
<evidence type="ECO:0000256" key="4">
    <source>
        <dbReference type="ARBA" id="ARBA00005169"/>
    </source>
</evidence>
<evidence type="ECO:0000256" key="11">
    <source>
        <dbReference type="ARBA" id="ARBA00022801"/>
    </source>
</evidence>
<dbReference type="HAMAP" id="MF_01019">
    <property type="entry name" value="HisIE"/>
    <property type="match status" value="1"/>
</dbReference>
<dbReference type="InterPro" id="IPR021130">
    <property type="entry name" value="PRib-ATP_PPHydrolase-like"/>
</dbReference>
<evidence type="ECO:0000256" key="8">
    <source>
        <dbReference type="ARBA" id="ARBA00022490"/>
    </source>
</evidence>
<name>A0A8D5UGG5_9BACL</name>
<comment type="similarity">
    <text evidence="7 15">In the N-terminal section; belongs to the PRA-CH family.</text>
</comment>
<dbReference type="RefSeq" id="WP_212773382.1">
    <property type="nucleotide sequence ID" value="NZ_AP024601.1"/>
</dbReference>
<evidence type="ECO:0000256" key="2">
    <source>
        <dbReference type="ARBA" id="ARBA00001460"/>
    </source>
</evidence>
<dbReference type="NCBIfam" id="NF000768">
    <property type="entry name" value="PRK00051.1"/>
    <property type="match status" value="1"/>
</dbReference>
<proteinExistence type="inferred from homology"/>
<dbReference type="PANTHER" id="PTHR42945">
    <property type="entry name" value="HISTIDINE BIOSYNTHESIS BIFUNCTIONAL PROTEIN"/>
    <property type="match status" value="1"/>
</dbReference>
<dbReference type="SUPFAM" id="SSF101386">
    <property type="entry name" value="all-alpha NTP pyrophosphatases"/>
    <property type="match status" value="1"/>
</dbReference>
<dbReference type="GO" id="GO:0005737">
    <property type="term" value="C:cytoplasm"/>
    <property type="evidence" value="ECO:0007669"/>
    <property type="project" value="UniProtKB-SubCell"/>
</dbReference>
<sequence length="214" mass="24330">MDGQIDISAIRWDERGLVPVIVQDAVSKEVLTLAYMNETALKKTIETGETWFWSRSRQSLWHKGETSGHTQRVVSLQWDCDRDALLVKVIPNGPACHTGAVSCFRPVDPSGDQPTTDRFDILNRLESLITRREAERPEGSYTTYLFEKGLDKILKKVGEEAAEVIIAAKNESHEELRYETADLLFHLLVLLRHAKLPLDDVLAELRGRYADQKE</sequence>
<dbReference type="InterPro" id="IPR002496">
    <property type="entry name" value="PRib_AMP_CycHydrolase_dom"/>
</dbReference>
<dbReference type="Proteomes" id="UP000677436">
    <property type="component" value="Chromosome"/>
</dbReference>
<keyword evidence="12 15" id="KW-0067">ATP-binding</keyword>
<evidence type="ECO:0000256" key="13">
    <source>
        <dbReference type="ARBA" id="ARBA00023102"/>
    </source>
</evidence>
<dbReference type="Gene3D" id="3.10.20.810">
    <property type="entry name" value="Phosphoribosyl-AMP cyclohydrolase"/>
    <property type="match status" value="1"/>
</dbReference>
<dbReference type="InterPro" id="IPR026660">
    <property type="entry name" value="PRA-CH"/>
</dbReference>
<protein>
    <recommendedName>
        <fullName evidence="15">Histidine biosynthesis bifunctional protein HisIE</fullName>
    </recommendedName>
    <domain>
        <recommendedName>
            <fullName evidence="15">Phosphoribosyl-AMP cyclohydrolase</fullName>
            <shortName evidence="15">PRA-CH</shortName>
            <ecNumber evidence="15">3.5.4.19</ecNumber>
        </recommendedName>
    </domain>
    <domain>
        <recommendedName>
            <fullName evidence="15">Phosphoribosyl-ATP pyrophosphatase</fullName>
            <shortName evidence="15">PRA-PH</shortName>
            <ecNumber evidence="15">3.6.1.31</ecNumber>
        </recommendedName>
    </domain>
</protein>
<keyword evidence="11 15" id="KW-0378">Hydrolase</keyword>
<evidence type="ECO:0000256" key="1">
    <source>
        <dbReference type="ARBA" id="ARBA00000024"/>
    </source>
</evidence>
<gene>
    <name evidence="15 17" type="primary">hisI</name>
    <name evidence="15" type="synonym">hisIE</name>
    <name evidence="17" type="ORF">JIR001_29090</name>
</gene>
<evidence type="ECO:0000259" key="16">
    <source>
        <dbReference type="Pfam" id="PF01502"/>
    </source>
</evidence>
<dbReference type="GO" id="GO:0005524">
    <property type="term" value="F:ATP binding"/>
    <property type="evidence" value="ECO:0007669"/>
    <property type="project" value="UniProtKB-KW"/>
</dbReference>
<dbReference type="EMBL" id="AP024601">
    <property type="protein sequence ID" value="BCU83126.1"/>
    <property type="molecule type" value="Genomic_DNA"/>
</dbReference>
<dbReference type="HAMAP" id="MF_01020">
    <property type="entry name" value="HisE"/>
    <property type="match status" value="1"/>
</dbReference>
<evidence type="ECO:0000256" key="12">
    <source>
        <dbReference type="ARBA" id="ARBA00022840"/>
    </source>
</evidence>
<evidence type="ECO:0000256" key="6">
    <source>
        <dbReference type="ARBA" id="ARBA00007731"/>
    </source>
</evidence>
<dbReference type="UniPathway" id="UPA00031">
    <property type="reaction ID" value="UER00007"/>
</dbReference>
<comment type="catalytic activity">
    <reaction evidence="2 15">
        <text>1-(5-phospho-beta-D-ribosyl)-ATP + H2O = 1-(5-phospho-beta-D-ribosyl)-5'-AMP + diphosphate + H(+)</text>
        <dbReference type="Rhea" id="RHEA:22828"/>
        <dbReference type="ChEBI" id="CHEBI:15377"/>
        <dbReference type="ChEBI" id="CHEBI:15378"/>
        <dbReference type="ChEBI" id="CHEBI:33019"/>
        <dbReference type="ChEBI" id="CHEBI:59457"/>
        <dbReference type="ChEBI" id="CHEBI:73183"/>
        <dbReference type="EC" id="3.6.1.31"/>
    </reaction>
</comment>
<keyword evidence="18" id="KW-1185">Reference proteome</keyword>
<accession>A0A8D5UGG5</accession>
<evidence type="ECO:0000256" key="10">
    <source>
        <dbReference type="ARBA" id="ARBA00022741"/>
    </source>
</evidence>
<reference evidence="17" key="1">
    <citation type="journal article" date="2013" name="Int. J. Syst. Evol. Microbiol.">
        <title>Polycladomyces abyssicola gen. nov., sp. nov., a thermophilic filamentous bacterium isolated from hemipelagic sediment.</title>
        <authorList>
            <person name="Tsubouchi T."/>
            <person name="Shimane Y."/>
            <person name="Mori K."/>
            <person name="Usui K."/>
            <person name="Hiraki T."/>
            <person name="Tame A."/>
            <person name="Uematsu K."/>
            <person name="Maruyama T."/>
            <person name="Hatada Y."/>
        </authorList>
    </citation>
    <scope>NUCLEOTIDE SEQUENCE</scope>
    <source>
        <strain evidence="17">JIR-001</strain>
    </source>
</reference>
<dbReference type="KEGG" id="pabs:JIR001_29090"/>
<evidence type="ECO:0000256" key="15">
    <source>
        <dbReference type="HAMAP-Rule" id="MF_01019"/>
    </source>
</evidence>
<comment type="similarity">
    <text evidence="6 15">In the C-terminal section; belongs to the PRA-PH family.</text>
</comment>
<dbReference type="Pfam" id="PF01503">
    <property type="entry name" value="PRA-PH"/>
    <property type="match status" value="1"/>
</dbReference>
<evidence type="ECO:0000256" key="3">
    <source>
        <dbReference type="ARBA" id="ARBA00004496"/>
    </source>
</evidence>
<keyword evidence="14 15" id="KW-0511">Multifunctional enzyme</keyword>
<evidence type="ECO:0000313" key="18">
    <source>
        <dbReference type="Proteomes" id="UP000677436"/>
    </source>
</evidence>
<dbReference type="NCBIfam" id="TIGR03188">
    <property type="entry name" value="histidine_hisI"/>
    <property type="match status" value="1"/>
</dbReference>
<dbReference type="InterPro" id="IPR023019">
    <property type="entry name" value="His_synth_HisIE"/>
</dbReference>
<dbReference type="FunFam" id="3.10.20.810:FF:000001">
    <property type="entry name" value="Histidine biosynthesis bifunctional protein HisIE"/>
    <property type="match status" value="1"/>
</dbReference>
<reference evidence="17" key="2">
    <citation type="journal article" date="2021" name="Microbiol. Resour. Announc.">
        <title>Complete Genome Sequence of Polycladomyces abyssicola JIR-001T, Isolated from Hemipelagic Sediment in Deep Seawater.</title>
        <authorList>
            <person name="Tsubouchi T."/>
            <person name="Kaneko Y."/>
        </authorList>
    </citation>
    <scope>NUCLEOTIDE SEQUENCE</scope>
    <source>
        <strain evidence="17">JIR-001</strain>
    </source>
</reference>
<dbReference type="NCBIfam" id="NF001611">
    <property type="entry name" value="PRK00400.1-3"/>
    <property type="match status" value="1"/>
</dbReference>
<dbReference type="PANTHER" id="PTHR42945:SF9">
    <property type="entry name" value="HISTIDINE BIOSYNTHESIS BIFUNCTIONAL PROTEIN HISIE"/>
    <property type="match status" value="1"/>
</dbReference>